<evidence type="ECO:0000256" key="1">
    <source>
        <dbReference type="ARBA" id="ARBA00005251"/>
    </source>
</evidence>
<keyword evidence="3" id="KW-0687">Ribonucleoprotein</keyword>
<reference evidence="4 5" key="1">
    <citation type="submission" date="2018-11" db="EMBL/GenBank/DDBJ databases">
        <authorList>
            <consortium name="Pathogen Informatics"/>
        </authorList>
    </citation>
    <scope>NUCLEOTIDE SEQUENCE [LARGE SCALE GENOMIC DNA]</scope>
</reference>
<evidence type="ECO:0000256" key="2">
    <source>
        <dbReference type="ARBA" id="ARBA00022980"/>
    </source>
</evidence>
<evidence type="ECO:0000313" key="5">
    <source>
        <dbReference type="Proteomes" id="UP000271098"/>
    </source>
</evidence>
<dbReference type="AlphaFoldDB" id="A0A3P7Q581"/>
<evidence type="ECO:0000256" key="3">
    <source>
        <dbReference type="ARBA" id="ARBA00023274"/>
    </source>
</evidence>
<dbReference type="GO" id="GO:0003723">
    <property type="term" value="F:RNA binding"/>
    <property type="evidence" value="ECO:0007669"/>
    <property type="project" value="TreeGrafter"/>
</dbReference>
<dbReference type="Pfam" id="PF00380">
    <property type="entry name" value="Ribosomal_S9"/>
    <property type="match status" value="1"/>
</dbReference>
<dbReference type="GO" id="GO:0005763">
    <property type="term" value="C:mitochondrial small ribosomal subunit"/>
    <property type="evidence" value="ECO:0007669"/>
    <property type="project" value="TreeGrafter"/>
</dbReference>
<accession>A0A3P7Q581</accession>
<dbReference type="GO" id="GO:0003735">
    <property type="term" value="F:structural constituent of ribosome"/>
    <property type="evidence" value="ECO:0007669"/>
    <property type="project" value="InterPro"/>
</dbReference>
<dbReference type="PANTHER" id="PTHR21569:SF1">
    <property type="entry name" value="SMALL RIBOSOMAL SUBUNIT PROTEIN US9M"/>
    <property type="match status" value="1"/>
</dbReference>
<dbReference type="PANTHER" id="PTHR21569">
    <property type="entry name" value="RIBOSOMAL PROTEIN S9"/>
    <property type="match status" value="1"/>
</dbReference>
<dbReference type="GO" id="GO:0006412">
    <property type="term" value="P:translation"/>
    <property type="evidence" value="ECO:0007669"/>
    <property type="project" value="InterPro"/>
</dbReference>
<evidence type="ECO:0008006" key="6">
    <source>
        <dbReference type="Google" id="ProtNLM"/>
    </source>
</evidence>
<keyword evidence="2" id="KW-0689">Ribosomal protein</keyword>
<keyword evidence="5" id="KW-1185">Reference proteome</keyword>
<comment type="similarity">
    <text evidence="1">Belongs to the universal ribosomal protein uS9 family.</text>
</comment>
<dbReference type="Proteomes" id="UP000271098">
    <property type="component" value="Unassembled WGS sequence"/>
</dbReference>
<dbReference type="Gene3D" id="3.30.230.10">
    <property type="match status" value="1"/>
</dbReference>
<dbReference type="OrthoDB" id="10254627at2759"/>
<dbReference type="SUPFAM" id="SSF54211">
    <property type="entry name" value="Ribosomal protein S5 domain 2-like"/>
    <property type="match status" value="1"/>
</dbReference>
<dbReference type="InterPro" id="IPR020568">
    <property type="entry name" value="Ribosomal_Su5_D2-typ_SF"/>
</dbReference>
<sequence>MKCSKNVLIQIPPVRLIEGTERRMAEAEVNLKATYAKVEVRDKGTGLYTVDGYGLEYFRSLQAREIFMTPLIVTDLLGEVDIIGNITDGPGGASVIPRIIRQGASLCIAALFPEHFDKLRLAGLLTHDPRTRERCKINQKGARAKWICS</sequence>
<dbReference type="InterPro" id="IPR014721">
    <property type="entry name" value="Ribsml_uS5_D2-typ_fold_subgr"/>
</dbReference>
<gene>
    <name evidence="4" type="ORF">GPUH_LOCUS15364</name>
</gene>
<proteinExistence type="inferred from homology"/>
<evidence type="ECO:0000313" key="4">
    <source>
        <dbReference type="EMBL" id="VDN25859.1"/>
    </source>
</evidence>
<organism evidence="4 5">
    <name type="scientific">Gongylonema pulchrum</name>
    <dbReference type="NCBI Taxonomy" id="637853"/>
    <lineage>
        <taxon>Eukaryota</taxon>
        <taxon>Metazoa</taxon>
        <taxon>Ecdysozoa</taxon>
        <taxon>Nematoda</taxon>
        <taxon>Chromadorea</taxon>
        <taxon>Rhabditida</taxon>
        <taxon>Spirurina</taxon>
        <taxon>Spiruromorpha</taxon>
        <taxon>Spiruroidea</taxon>
        <taxon>Gongylonematidae</taxon>
        <taxon>Gongylonema</taxon>
    </lineage>
</organism>
<protein>
    <recommendedName>
        <fullName evidence="6">Ribosomal_S9 domain-containing protein</fullName>
    </recommendedName>
</protein>
<dbReference type="InterPro" id="IPR000754">
    <property type="entry name" value="Ribosomal_uS9"/>
</dbReference>
<name>A0A3P7Q581_9BILA</name>
<dbReference type="EMBL" id="UYRT01082343">
    <property type="protein sequence ID" value="VDN25859.1"/>
    <property type="molecule type" value="Genomic_DNA"/>
</dbReference>